<dbReference type="EMBL" id="OU963862">
    <property type="protein sequence ID" value="CAH0381717.1"/>
    <property type="molecule type" value="Genomic_DNA"/>
</dbReference>
<evidence type="ECO:0000256" key="3">
    <source>
        <dbReference type="ARBA" id="ARBA00017035"/>
    </source>
</evidence>
<dbReference type="GO" id="GO:0015031">
    <property type="term" value="P:protein transport"/>
    <property type="evidence" value="ECO:0007669"/>
    <property type="project" value="UniProtKB-KW"/>
</dbReference>
<name>A0A9P0EYZ1_BEMTA</name>
<evidence type="ECO:0000256" key="2">
    <source>
        <dbReference type="ARBA" id="ARBA00009794"/>
    </source>
</evidence>
<evidence type="ECO:0000256" key="4">
    <source>
        <dbReference type="ARBA" id="ARBA00022448"/>
    </source>
</evidence>
<accession>A0A9P0EYZ1</accession>
<feature type="domain" description="60S ribosomal export protein NMD3 SH3" evidence="11">
    <location>
        <begin position="252"/>
        <end position="298"/>
    </location>
</feature>
<dbReference type="GO" id="GO:0043023">
    <property type="term" value="F:ribosomal large subunit binding"/>
    <property type="evidence" value="ECO:0007669"/>
    <property type="project" value="InterPro"/>
</dbReference>
<organism evidence="12 13">
    <name type="scientific">Bemisia tabaci</name>
    <name type="common">Sweetpotato whitefly</name>
    <name type="synonym">Aleurodes tabaci</name>
    <dbReference type="NCBI Taxonomy" id="7038"/>
    <lineage>
        <taxon>Eukaryota</taxon>
        <taxon>Metazoa</taxon>
        <taxon>Ecdysozoa</taxon>
        <taxon>Arthropoda</taxon>
        <taxon>Hexapoda</taxon>
        <taxon>Insecta</taxon>
        <taxon>Pterygota</taxon>
        <taxon>Neoptera</taxon>
        <taxon>Paraneoptera</taxon>
        <taxon>Hemiptera</taxon>
        <taxon>Sternorrhyncha</taxon>
        <taxon>Aleyrodoidea</taxon>
        <taxon>Aleyrodidae</taxon>
        <taxon>Aleyrodinae</taxon>
        <taxon>Bemisia</taxon>
    </lineage>
</organism>
<dbReference type="AlphaFoldDB" id="A0A9P0EYZ1"/>
<keyword evidence="4 8" id="KW-0813">Transport</keyword>
<feature type="domain" description="60S ribosomal export protein NMD3 OB-fold" evidence="10">
    <location>
        <begin position="316"/>
        <end position="412"/>
    </location>
</feature>
<evidence type="ECO:0000313" key="13">
    <source>
        <dbReference type="Proteomes" id="UP001152759"/>
    </source>
</evidence>
<evidence type="ECO:0000256" key="6">
    <source>
        <dbReference type="ARBA" id="ARBA00022927"/>
    </source>
</evidence>
<evidence type="ECO:0000256" key="7">
    <source>
        <dbReference type="ARBA" id="ARBA00023242"/>
    </source>
</evidence>
<evidence type="ECO:0000313" key="12">
    <source>
        <dbReference type="EMBL" id="CAH0381717.1"/>
    </source>
</evidence>
<comment type="function">
    <text evidence="1 8">Acts as an adapter for the XPO1/CRM1-mediated export of the 60S ribosomal subunit.</text>
</comment>
<dbReference type="KEGG" id="btab:109044792"/>
<dbReference type="GO" id="GO:0000055">
    <property type="term" value="P:ribosomal large subunit export from nucleus"/>
    <property type="evidence" value="ECO:0007669"/>
    <property type="project" value="TreeGrafter"/>
</dbReference>
<evidence type="ECO:0000256" key="1">
    <source>
        <dbReference type="ARBA" id="ARBA00002269"/>
    </source>
</evidence>
<dbReference type="InterPro" id="IPR007064">
    <property type="entry name" value="Nmd3_N"/>
</dbReference>
<comment type="subcellular location">
    <subcellularLocation>
        <location evidence="8">Cytoplasm</location>
    </subcellularLocation>
    <subcellularLocation>
        <location evidence="8">Nucleus</location>
    </subcellularLocation>
</comment>
<evidence type="ECO:0000256" key="8">
    <source>
        <dbReference type="RuleBase" id="RU364108"/>
    </source>
</evidence>
<protein>
    <recommendedName>
        <fullName evidence="3 8">60S ribosomal export protein NMD3</fullName>
    </recommendedName>
</protein>
<keyword evidence="5 8" id="KW-0963">Cytoplasm</keyword>
<dbReference type="PANTHER" id="PTHR12746">
    <property type="entry name" value="NONSENSE-MEDIATED MRNA DECAY PROTEIN 3"/>
    <property type="match status" value="1"/>
</dbReference>
<dbReference type="PANTHER" id="PTHR12746:SF2">
    <property type="entry name" value="60S RIBOSOMAL EXPORT PROTEIN NMD3"/>
    <property type="match status" value="1"/>
</dbReference>
<dbReference type="GO" id="GO:0005634">
    <property type="term" value="C:nucleus"/>
    <property type="evidence" value="ECO:0007669"/>
    <property type="project" value="UniProtKB-SubCell"/>
</dbReference>
<dbReference type="Pfam" id="PF21192">
    <property type="entry name" value="OB_NMD3"/>
    <property type="match status" value="1"/>
</dbReference>
<evidence type="ECO:0000259" key="11">
    <source>
        <dbReference type="Pfam" id="PF21193"/>
    </source>
</evidence>
<dbReference type="GO" id="GO:0005737">
    <property type="term" value="C:cytoplasm"/>
    <property type="evidence" value="ECO:0007669"/>
    <property type="project" value="UniProtKB-SubCell"/>
</dbReference>
<evidence type="ECO:0000256" key="5">
    <source>
        <dbReference type="ARBA" id="ARBA00022490"/>
    </source>
</evidence>
<dbReference type="OrthoDB" id="203821at2759"/>
<dbReference type="Pfam" id="PF04981">
    <property type="entry name" value="NMD3"/>
    <property type="match status" value="1"/>
</dbReference>
<reference evidence="12" key="1">
    <citation type="submission" date="2021-12" db="EMBL/GenBank/DDBJ databases">
        <authorList>
            <person name="King R."/>
        </authorList>
    </citation>
    <scope>NUCLEOTIDE SEQUENCE</scope>
</reference>
<keyword evidence="6 8" id="KW-0653">Protein transport</keyword>
<evidence type="ECO:0000259" key="9">
    <source>
        <dbReference type="Pfam" id="PF04981"/>
    </source>
</evidence>
<dbReference type="InterPro" id="IPR048899">
    <property type="entry name" value="NMD_SH3"/>
</dbReference>
<feature type="domain" description="Nmd3 N-terminal" evidence="9">
    <location>
        <begin position="21"/>
        <end position="249"/>
    </location>
</feature>
<dbReference type="InterPro" id="IPR039768">
    <property type="entry name" value="Nmd3"/>
</dbReference>
<keyword evidence="7 8" id="KW-0539">Nucleus</keyword>
<dbReference type="InterPro" id="IPR048898">
    <property type="entry name" value="OB_NMD3"/>
</dbReference>
<evidence type="ECO:0000259" key="10">
    <source>
        <dbReference type="Pfam" id="PF21192"/>
    </source>
</evidence>
<gene>
    <name evidence="12" type="ORF">BEMITA_LOCUS1337</name>
</gene>
<comment type="similarity">
    <text evidence="2 8">Belongs to the NMD3 family.</text>
</comment>
<proteinExistence type="inferred from homology"/>
<dbReference type="Pfam" id="PF21193">
    <property type="entry name" value="NMD_SH3"/>
    <property type="match status" value="1"/>
</dbReference>
<dbReference type="Proteomes" id="UP001152759">
    <property type="component" value="Chromosome 1"/>
</dbReference>
<keyword evidence="13" id="KW-1185">Reference proteome</keyword>
<sequence>MEEGTVILQNEPVSEERRILCCQCGCVIAPNPANMCVACLRSKVDITESIPKQATLQWCKGCERYLQPPQDWVHCPLESRELLALCLRKLKGLSRVKLVDAGFIWTEPHSKRIKVKLTVQGEVFGGAVLEQVFVVEFTVVNLFCEDCHRTEAKNFWRACVQVRQKTDSKKTMYYLEQLILKHKAHEQTVGIKPMDGGLDFYYATEVNARKMVDFLCAVLPCKDQMSKELISHDIHSNTYNTKTTYSIEIVPVCKDSIVCLPKSLAHNLGGINQLCLVARVASSVHLIDPFTAQVADLTGMVYWRNPFQMIFHSKQLIEFIVMDIELVRNEDLKVFPGQGRVSHKHVVADVWVVKASELGINENPTHVRSHLGHLLKVGDSVLGYNLEDSNINDPHFDKLNKDYIPDVILVKKFYPRVITKRGWKLKHIAEKEGSLFPTDNNDYDEFKVDLEEDVEYRKNVNIYKDKSVVVDADDIDDPFAPHITLEEMLDDLHIDQSDPAMEE</sequence>